<dbReference type="GO" id="GO:0005524">
    <property type="term" value="F:ATP binding"/>
    <property type="evidence" value="ECO:0007669"/>
    <property type="project" value="InterPro"/>
</dbReference>
<dbReference type="GO" id="GO:0005737">
    <property type="term" value="C:cytoplasm"/>
    <property type="evidence" value="ECO:0007669"/>
    <property type="project" value="TreeGrafter"/>
</dbReference>
<evidence type="ECO:0000313" key="3">
    <source>
        <dbReference type="Proteomes" id="UP000822688"/>
    </source>
</evidence>
<dbReference type="InterPro" id="IPR050167">
    <property type="entry name" value="Ser_Thr_protein_kinase"/>
</dbReference>
<evidence type="ECO:0000259" key="1">
    <source>
        <dbReference type="PROSITE" id="PS50011"/>
    </source>
</evidence>
<feature type="domain" description="Protein kinase" evidence="1">
    <location>
        <begin position="1"/>
        <end position="134"/>
    </location>
</feature>
<dbReference type="InterPro" id="IPR000719">
    <property type="entry name" value="Prot_kinase_dom"/>
</dbReference>
<dbReference type="Pfam" id="PF00069">
    <property type="entry name" value="Pkinase"/>
    <property type="match status" value="1"/>
</dbReference>
<sequence length="134" mass="14802">MAHMYDLDEPVIHGDLKPQNILVNHCEILGDEGQYSVKVADFGSAKILKSNSSSTFYPEGGTTRFAAPEVLKAVTEKTPIPDDPKKIDVYSFGILAFQILTGLVPYEKFPSLQDMKRSYQGVSHRGDLKKGVIT</sequence>
<proteinExistence type="predicted"/>
<dbReference type="PROSITE" id="PS50011">
    <property type="entry name" value="PROTEIN_KINASE_DOM"/>
    <property type="match status" value="1"/>
</dbReference>
<dbReference type="Proteomes" id="UP000822688">
    <property type="component" value="Chromosome 3"/>
</dbReference>
<protein>
    <recommendedName>
        <fullName evidence="1">Protein kinase domain-containing protein</fullName>
    </recommendedName>
</protein>
<accession>A0A8T0IKM9</accession>
<gene>
    <name evidence="2" type="ORF">KC19_3G134500</name>
</gene>
<dbReference type="SUPFAM" id="SSF56112">
    <property type="entry name" value="Protein kinase-like (PK-like)"/>
    <property type="match status" value="1"/>
</dbReference>
<evidence type="ECO:0000313" key="2">
    <source>
        <dbReference type="EMBL" id="KAG0583416.1"/>
    </source>
</evidence>
<dbReference type="PANTHER" id="PTHR23257:SF969">
    <property type="entry name" value="INTEGRIN-LINKED PROTEIN KINASE"/>
    <property type="match status" value="1"/>
</dbReference>
<dbReference type="InterPro" id="IPR011009">
    <property type="entry name" value="Kinase-like_dom_sf"/>
</dbReference>
<dbReference type="GO" id="GO:0007165">
    <property type="term" value="P:signal transduction"/>
    <property type="evidence" value="ECO:0007669"/>
    <property type="project" value="TreeGrafter"/>
</dbReference>
<comment type="caution">
    <text evidence="2">The sequence shown here is derived from an EMBL/GenBank/DDBJ whole genome shotgun (WGS) entry which is preliminary data.</text>
</comment>
<dbReference type="EMBL" id="CM026423">
    <property type="protein sequence ID" value="KAG0583416.1"/>
    <property type="molecule type" value="Genomic_DNA"/>
</dbReference>
<dbReference type="AlphaFoldDB" id="A0A8T0IKM9"/>
<dbReference type="PROSITE" id="PS00108">
    <property type="entry name" value="PROTEIN_KINASE_ST"/>
    <property type="match status" value="1"/>
</dbReference>
<keyword evidence="3" id="KW-1185">Reference proteome</keyword>
<name>A0A8T0IKM9_CERPU</name>
<dbReference type="InterPro" id="IPR008271">
    <property type="entry name" value="Ser/Thr_kinase_AS"/>
</dbReference>
<reference evidence="2" key="1">
    <citation type="submission" date="2020-06" db="EMBL/GenBank/DDBJ databases">
        <title>WGS assembly of Ceratodon purpureus strain R40.</title>
        <authorList>
            <person name="Carey S.B."/>
            <person name="Jenkins J."/>
            <person name="Shu S."/>
            <person name="Lovell J.T."/>
            <person name="Sreedasyam A."/>
            <person name="Maumus F."/>
            <person name="Tiley G.P."/>
            <person name="Fernandez-Pozo N."/>
            <person name="Barry K."/>
            <person name="Chen C."/>
            <person name="Wang M."/>
            <person name="Lipzen A."/>
            <person name="Daum C."/>
            <person name="Saski C.A."/>
            <person name="Payton A.C."/>
            <person name="Mcbreen J.C."/>
            <person name="Conrad R.E."/>
            <person name="Kollar L.M."/>
            <person name="Olsson S."/>
            <person name="Huttunen S."/>
            <person name="Landis J.B."/>
            <person name="Wickett N.J."/>
            <person name="Johnson M.G."/>
            <person name="Rensing S.A."/>
            <person name="Grimwood J."/>
            <person name="Schmutz J."/>
            <person name="Mcdaniel S.F."/>
        </authorList>
    </citation>
    <scope>NUCLEOTIDE SEQUENCE</scope>
    <source>
        <strain evidence="2">R40</strain>
    </source>
</reference>
<dbReference type="PANTHER" id="PTHR23257">
    <property type="entry name" value="SERINE-THREONINE PROTEIN KINASE"/>
    <property type="match status" value="1"/>
</dbReference>
<dbReference type="Gene3D" id="1.10.510.10">
    <property type="entry name" value="Transferase(Phosphotransferase) domain 1"/>
    <property type="match status" value="1"/>
</dbReference>
<organism evidence="2 3">
    <name type="scientific">Ceratodon purpureus</name>
    <name type="common">Fire moss</name>
    <name type="synonym">Dicranum purpureum</name>
    <dbReference type="NCBI Taxonomy" id="3225"/>
    <lineage>
        <taxon>Eukaryota</taxon>
        <taxon>Viridiplantae</taxon>
        <taxon>Streptophyta</taxon>
        <taxon>Embryophyta</taxon>
        <taxon>Bryophyta</taxon>
        <taxon>Bryophytina</taxon>
        <taxon>Bryopsida</taxon>
        <taxon>Dicranidae</taxon>
        <taxon>Pseudoditrichales</taxon>
        <taxon>Ditrichaceae</taxon>
        <taxon>Ceratodon</taxon>
    </lineage>
</organism>
<dbReference type="GO" id="GO:0004672">
    <property type="term" value="F:protein kinase activity"/>
    <property type="evidence" value="ECO:0007669"/>
    <property type="project" value="InterPro"/>
</dbReference>